<keyword evidence="2" id="KW-1003">Cell membrane</keyword>
<keyword evidence="5 6" id="KW-0472">Membrane</keyword>
<feature type="transmembrane region" description="Helical" evidence="6">
    <location>
        <begin position="35"/>
        <end position="58"/>
    </location>
</feature>
<comment type="subcellular location">
    <subcellularLocation>
        <location evidence="1">Cell membrane</location>
        <topology evidence="1">Multi-pass membrane protein</topology>
    </subcellularLocation>
</comment>
<accession>A0A2A2MGW8</accession>
<dbReference type="InterPro" id="IPR003856">
    <property type="entry name" value="LPS_length_determ_N"/>
</dbReference>
<evidence type="ECO:0000256" key="4">
    <source>
        <dbReference type="ARBA" id="ARBA00022989"/>
    </source>
</evidence>
<sequence length="383" mass="42682">MATIHHTDIDPVLKRPDNDFPAHFQRNDEIDLIEWFLIVLKSIKTVVIITLCFALLGYGVAKILPQKWTSDAVIIPPQGEELTSLDALKPQLSVLGIDFNVGEKELLSLFVRDFDSQILRREYLVKTDFYKRLIENVDPNDELAKRRILDGLATKAFASFSSELSKTPSETAYSYYKLSFTADTSEDAQKTLQGYISVVNASVEKFIASKIQRQIDLSLSSEEAKYEMALSRLKNAQEVSINRLGYSLSIADAAGVKRPLYSNGTAIKDDPDFSIALGSDGLKRKLEIEKSISDLAQLNSGLQDSKLIINKLRELKLADVNFTAYKYLMMPNEPVKKDSPKTALIVLLATLLGLIASVGLVTVRHVVKSHRGGQAVRMKEINS</sequence>
<evidence type="ECO:0000256" key="6">
    <source>
        <dbReference type="SAM" id="Phobius"/>
    </source>
</evidence>
<feature type="domain" description="Polysaccharide chain length determinant N-terminal" evidence="7">
    <location>
        <begin position="28"/>
        <end position="124"/>
    </location>
</feature>
<dbReference type="EMBL" id="NQMS01000001">
    <property type="protein sequence ID" value="PAV98346.1"/>
    <property type="molecule type" value="Genomic_DNA"/>
</dbReference>
<evidence type="ECO:0000259" key="7">
    <source>
        <dbReference type="Pfam" id="PF02706"/>
    </source>
</evidence>
<dbReference type="GO" id="GO:0004713">
    <property type="term" value="F:protein tyrosine kinase activity"/>
    <property type="evidence" value="ECO:0007669"/>
    <property type="project" value="TreeGrafter"/>
</dbReference>
<evidence type="ECO:0000256" key="2">
    <source>
        <dbReference type="ARBA" id="ARBA00022475"/>
    </source>
</evidence>
<dbReference type="OrthoDB" id="6565796at2"/>
<evidence type="ECO:0000313" key="9">
    <source>
        <dbReference type="Proteomes" id="UP000218796"/>
    </source>
</evidence>
<dbReference type="PANTHER" id="PTHR32309:SF13">
    <property type="entry name" value="FERRIC ENTEROBACTIN TRANSPORT PROTEIN FEPE"/>
    <property type="match status" value="1"/>
</dbReference>
<gene>
    <name evidence="8" type="ORF">CJD50_02425</name>
</gene>
<dbReference type="Pfam" id="PF02706">
    <property type="entry name" value="Wzz"/>
    <property type="match status" value="1"/>
</dbReference>
<dbReference type="Proteomes" id="UP000218796">
    <property type="component" value="Unassembled WGS sequence"/>
</dbReference>
<dbReference type="KEGG" id="hpar:AL518_17960"/>
<dbReference type="GO" id="GO:0005886">
    <property type="term" value="C:plasma membrane"/>
    <property type="evidence" value="ECO:0007669"/>
    <property type="project" value="UniProtKB-SubCell"/>
</dbReference>
<evidence type="ECO:0000256" key="5">
    <source>
        <dbReference type="ARBA" id="ARBA00023136"/>
    </source>
</evidence>
<name>A0A2A2MGW8_9GAMM</name>
<keyword evidence="4 6" id="KW-1133">Transmembrane helix</keyword>
<keyword evidence="3 6" id="KW-0812">Transmembrane</keyword>
<reference evidence="8 9" key="1">
    <citation type="submission" date="2017-08" db="EMBL/GenBank/DDBJ databases">
        <title>Draft Genome Sequence of Hafnia alvei CITHA-6 Isolated from Raw Bovine Milk.</title>
        <authorList>
            <person name="Culligan E.P."/>
            <person name="Mcsweeney A."/>
            <person name="O'Doherty C."/>
            <person name="Gleeson E."/>
            <person name="O'Riordan D."/>
            <person name="Sleator R.D."/>
        </authorList>
    </citation>
    <scope>NUCLEOTIDE SEQUENCE [LARGE SCALE GENOMIC DNA]</scope>
    <source>
        <strain evidence="8 9">CITHA-6</strain>
    </source>
</reference>
<evidence type="ECO:0000256" key="3">
    <source>
        <dbReference type="ARBA" id="ARBA00022692"/>
    </source>
</evidence>
<dbReference type="NCBIfam" id="NF007699">
    <property type="entry name" value="PRK10381.1"/>
    <property type="match status" value="1"/>
</dbReference>
<comment type="caution">
    <text evidence="8">The sequence shown here is derived from an EMBL/GenBank/DDBJ whole genome shotgun (WGS) entry which is preliminary data.</text>
</comment>
<feature type="transmembrane region" description="Helical" evidence="6">
    <location>
        <begin position="343"/>
        <end position="363"/>
    </location>
</feature>
<protein>
    <submittedName>
        <fullName evidence="8">LPS O-antigen length regulator</fullName>
    </submittedName>
</protein>
<evidence type="ECO:0000313" key="8">
    <source>
        <dbReference type="EMBL" id="PAV98346.1"/>
    </source>
</evidence>
<dbReference type="AlphaFoldDB" id="A0A2A2MGW8"/>
<keyword evidence="9" id="KW-1185">Reference proteome</keyword>
<dbReference type="Gene3D" id="3.30.1890.10">
    <property type="entry name" value="FepE-like"/>
    <property type="match status" value="1"/>
</dbReference>
<evidence type="ECO:0000256" key="1">
    <source>
        <dbReference type="ARBA" id="ARBA00004651"/>
    </source>
</evidence>
<dbReference type="InterPro" id="IPR050445">
    <property type="entry name" value="Bact_polysacc_biosynth/exp"/>
</dbReference>
<dbReference type="RefSeq" id="WP_008812915.1">
    <property type="nucleotide sequence ID" value="NZ_CATYOV010000012.1"/>
</dbReference>
<dbReference type="PANTHER" id="PTHR32309">
    <property type="entry name" value="TYROSINE-PROTEIN KINASE"/>
    <property type="match status" value="1"/>
</dbReference>
<organism evidence="8 9">
    <name type="scientific">Hafnia paralvei</name>
    <dbReference type="NCBI Taxonomy" id="546367"/>
    <lineage>
        <taxon>Bacteria</taxon>
        <taxon>Pseudomonadati</taxon>
        <taxon>Pseudomonadota</taxon>
        <taxon>Gammaproteobacteria</taxon>
        <taxon>Enterobacterales</taxon>
        <taxon>Hafniaceae</taxon>
        <taxon>Hafnia</taxon>
    </lineage>
</organism>
<proteinExistence type="predicted"/>
<dbReference type="GeneID" id="69637983"/>
<dbReference type="SUPFAM" id="SSF160355">
    <property type="entry name" value="Bacterial polysaccharide co-polymerase-like"/>
    <property type="match status" value="1"/>
</dbReference>